<dbReference type="InterPro" id="IPR015330">
    <property type="entry name" value="DNA_primase/pol_bifunc_N"/>
</dbReference>
<accession>A0ABR8FF77</accession>
<dbReference type="InterPro" id="IPR014819">
    <property type="entry name" value="PriCT_2"/>
</dbReference>
<dbReference type="Proteomes" id="UP000640531">
    <property type="component" value="Unassembled WGS sequence"/>
</dbReference>
<sequence>MDTLKLLPPHWPIIPTQGKRPLGYQWEQHPWSPQALLNQLQQYEKVPVRNCHHGFYTVTPTGVGLLCGQNSQEFLIAIDCDGYSAHAAIIAHQPLPTTVAFTSGRPGRAQYLLKLPGNTHPQLKSRKITTAPSEVLEFRGTKLPSILPPSIHPQTGYYRWLSGCRPDQIEIAIAPSWIIEQMTKRAKSPKRDYHKNSNSLPTNPEFTGEDTETALLLLEIIHPRFADKYDSWIKVGMALKSVNPTLFSAWEEWSQLSAKYTPGECEYKWQSFRKWGMNMQILHRLANLS</sequence>
<protein>
    <submittedName>
        <fullName evidence="2">Bifunctional DNA primase/polymerase</fullName>
    </submittedName>
</protein>
<name>A0ABR8FF77_9NOST</name>
<evidence type="ECO:0000313" key="2">
    <source>
        <dbReference type="EMBL" id="MBD2568813.1"/>
    </source>
</evidence>
<keyword evidence="3" id="KW-1185">Reference proteome</keyword>
<dbReference type="SMART" id="SM00943">
    <property type="entry name" value="Prim-Pol"/>
    <property type="match status" value="1"/>
</dbReference>
<proteinExistence type="predicted"/>
<organism evidence="2 3">
    <name type="scientific">Anabaena lutea FACHB-196</name>
    <dbReference type="NCBI Taxonomy" id="2692881"/>
    <lineage>
        <taxon>Bacteria</taxon>
        <taxon>Bacillati</taxon>
        <taxon>Cyanobacteriota</taxon>
        <taxon>Cyanophyceae</taxon>
        <taxon>Nostocales</taxon>
        <taxon>Nostocaceae</taxon>
        <taxon>Anabaena</taxon>
    </lineage>
</organism>
<evidence type="ECO:0000313" key="3">
    <source>
        <dbReference type="Proteomes" id="UP000640531"/>
    </source>
</evidence>
<evidence type="ECO:0000259" key="1">
    <source>
        <dbReference type="SMART" id="SM00943"/>
    </source>
</evidence>
<dbReference type="Pfam" id="PF09250">
    <property type="entry name" value="Prim-Pol"/>
    <property type="match status" value="1"/>
</dbReference>
<feature type="domain" description="DNA primase/polymerase bifunctional N-terminal" evidence="1">
    <location>
        <begin position="3"/>
        <end position="178"/>
    </location>
</feature>
<comment type="caution">
    <text evidence="2">The sequence shown here is derived from an EMBL/GenBank/DDBJ whole genome shotgun (WGS) entry which is preliminary data.</text>
</comment>
<gene>
    <name evidence="2" type="ORF">H6G59_13060</name>
</gene>
<dbReference type="EMBL" id="JACJST010000010">
    <property type="protein sequence ID" value="MBD2568813.1"/>
    <property type="molecule type" value="Genomic_DNA"/>
</dbReference>
<dbReference type="Pfam" id="PF08707">
    <property type="entry name" value="PriCT_2"/>
    <property type="match status" value="1"/>
</dbReference>
<reference evidence="2 3" key="1">
    <citation type="journal article" date="2020" name="ISME J.">
        <title>Comparative genomics reveals insights into cyanobacterial evolution and habitat adaptation.</title>
        <authorList>
            <person name="Chen M.Y."/>
            <person name="Teng W.K."/>
            <person name="Zhao L."/>
            <person name="Hu C.X."/>
            <person name="Zhou Y.K."/>
            <person name="Han B.P."/>
            <person name="Song L.R."/>
            <person name="Shu W.S."/>
        </authorList>
    </citation>
    <scope>NUCLEOTIDE SEQUENCE [LARGE SCALE GENOMIC DNA]</scope>
    <source>
        <strain evidence="2 3">FACHB-196</strain>
    </source>
</reference>